<proteinExistence type="predicted"/>
<accession>A0A2A4YDR2</accession>
<evidence type="ECO:0000313" key="3">
    <source>
        <dbReference type="EMBL" id="PCI92447.1"/>
    </source>
</evidence>
<dbReference type="Gene3D" id="3.40.720.10">
    <property type="entry name" value="Alkaline Phosphatase, subunit A"/>
    <property type="match status" value="1"/>
</dbReference>
<feature type="transmembrane region" description="Helical" evidence="1">
    <location>
        <begin position="195"/>
        <end position="214"/>
    </location>
</feature>
<keyword evidence="1" id="KW-1133">Transmembrane helix</keyword>
<dbReference type="InterPro" id="IPR052701">
    <property type="entry name" value="GAG_Ulvan_Degrading_Sulfatases"/>
</dbReference>
<evidence type="ECO:0000313" key="4">
    <source>
        <dbReference type="Proteomes" id="UP000217838"/>
    </source>
</evidence>
<dbReference type="Gene3D" id="3.80.10.10">
    <property type="entry name" value="Ribonuclease Inhibitor"/>
    <property type="match status" value="1"/>
</dbReference>
<comment type="caution">
    <text evidence="3">The sequence shown here is derived from an EMBL/GenBank/DDBJ whole genome shotgun (WGS) entry which is preliminary data.</text>
</comment>
<name>A0A2A4YDR2_UNCAE</name>
<evidence type="ECO:0000256" key="1">
    <source>
        <dbReference type="SAM" id="Phobius"/>
    </source>
</evidence>
<keyword evidence="1" id="KW-0472">Membrane</keyword>
<dbReference type="SUPFAM" id="SSF52047">
    <property type="entry name" value="RNI-like"/>
    <property type="match status" value="1"/>
</dbReference>
<feature type="transmembrane region" description="Helical" evidence="1">
    <location>
        <begin position="164"/>
        <end position="183"/>
    </location>
</feature>
<feature type="transmembrane region" description="Helical" evidence="1">
    <location>
        <begin position="48"/>
        <end position="67"/>
    </location>
</feature>
<dbReference type="SUPFAM" id="SSF53649">
    <property type="entry name" value="Alkaline phosphatase-like"/>
    <property type="match status" value="1"/>
</dbReference>
<dbReference type="CDD" id="cd16015">
    <property type="entry name" value="LTA_synthase"/>
    <property type="match status" value="1"/>
</dbReference>
<dbReference type="Gene3D" id="3.30.1120.10">
    <property type="match status" value="1"/>
</dbReference>
<protein>
    <recommendedName>
        <fullName evidence="2">Sulfatase N-terminal domain-containing protein</fullName>
    </recommendedName>
</protein>
<dbReference type="Pfam" id="PF00884">
    <property type="entry name" value="Sulfatase"/>
    <property type="match status" value="1"/>
</dbReference>
<dbReference type="PANTHER" id="PTHR43751">
    <property type="entry name" value="SULFATASE"/>
    <property type="match status" value="1"/>
</dbReference>
<feature type="transmembrane region" description="Helical" evidence="1">
    <location>
        <begin position="79"/>
        <end position="101"/>
    </location>
</feature>
<organism evidence="3 4">
    <name type="scientific">Aerophobetes bacterium</name>
    <dbReference type="NCBI Taxonomy" id="2030807"/>
    <lineage>
        <taxon>Bacteria</taxon>
        <taxon>Candidatus Aerophobota</taxon>
    </lineage>
</organism>
<evidence type="ECO:0000259" key="2">
    <source>
        <dbReference type="Pfam" id="PF00884"/>
    </source>
</evidence>
<reference evidence="4" key="1">
    <citation type="submission" date="2017-08" db="EMBL/GenBank/DDBJ databases">
        <title>A dynamic microbial community with high functional redundancy inhabits the cold, oxic subseafloor aquifer.</title>
        <authorList>
            <person name="Tully B.J."/>
            <person name="Wheat C.G."/>
            <person name="Glazer B.T."/>
            <person name="Huber J.A."/>
        </authorList>
    </citation>
    <scope>NUCLEOTIDE SEQUENCE [LARGE SCALE GENOMIC DNA]</scope>
</reference>
<gene>
    <name evidence="3" type="ORF">COB11_07330</name>
</gene>
<feature type="transmembrane region" description="Helical" evidence="1">
    <location>
        <begin position="6"/>
        <end position="27"/>
    </location>
</feature>
<feature type="transmembrane region" description="Helical" evidence="1">
    <location>
        <begin position="132"/>
        <end position="152"/>
    </location>
</feature>
<dbReference type="AlphaFoldDB" id="A0A2A4YDR2"/>
<keyword evidence="1" id="KW-0812">Transmembrane</keyword>
<feature type="domain" description="Sulfatase N-terminal" evidence="2">
    <location>
        <begin position="267"/>
        <end position="553"/>
    </location>
</feature>
<dbReference type="SMART" id="SM00367">
    <property type="entry name" value="LRR_CC"/>
    <property type="match status" value="2"/>
</dbReference>
<dbReference type="InterPro" id="IPR032675">
    <property type="entry name" value="LRR_dom_sf"/>
</dbReference>
<dbReference type="EMBL" id="NVUU01000103">
    <property type="protein sequence ID" value="PCI92447.1"/>
    <property type="molecule type" value="Genomic_DNA"/>
</dbReference>
<dbReference type="InterPro" id="IPR017850">
    <property type="entry name" value="Alkaline_phosphatase_core_sf"/>
</dbReference>
<dbReference type="InterPro" id="IPR006553">
    <property type="entry name" value="Leu-rich_rpt_Cys-con_subtyp"/>
</dbReference>
<dbReference type="Proteomes" id="UP000217838">
    <property type="component" value="Unassembled WGS sequence"/>
</dbReference>
<dbReference type="InterPro" id="IPR000917">
    <property type="entry name" value="Sulfatase_N"/>
</dbReference>
<dbReference type="PANTHER" id="PTHR43751:SF3">
    <property type="entry name" value="SULFATASE N-TERMINAL DOMAIN-CONTAINING PROTEIN"/>
    <property type="match status" value="1"/>
</dbReference>
<sequence length="774" mass="89841">MFQLSLAEILLFTFLFLPSLFSRLLILEPVFAKMNHSRGFFRLVACRLNGFLQDTLIVLLQILLLFLSKRYTLISKPVLPIFACILCGFIQLDILLDAFLYKGAKLRFEAPFFAFANDLGCFWDSAKERGIALLYPLGVIFFAFVPIGFYKIESAADFSFINPTFFIWYSAISFLSVFCAIFLPKKLCYHLENAFFAQLVWVLKKFFTLIIRKYSFTKAKNLSSKKIFTPQNEKYSSVSSLYPLLKYTNGFTGEKQCDVDVDTSDRPHVIFLFMESLRAKDVGVLQGEQSVTPHFDALSKEGILFSNFYANSVKTSRSVTASLFGIPSDVNSSEISSRINMPFISLAHILEKSGYESTYHHNGLLEFENQQSFFTNYGYKNLVGRNDILKKYPNAQLTSWGVHDEYLMKYSADWLAEEDKKGKPVFLTMFTISNHHPWSSPKGYRLKHLPDKLDPIYKRYLTTTHYSDLCLKLFIDRLKKNNLSKKTVLFILGDHGHPMGEHNKNYIEQRYLYEENIHVPLLIYAEGRIKEPKIIDDVSSQIDLIPTVMDMLKIKGLNHARGSTLLRKANRQVFFHNPYVYRFYGTRKGSHKLIYTKSSKEVELYDLITDPREQTNIAYKYPEIVESYLEDVKNYHTYYQSLYDNKLFSPFEMKHSPTVVDFSKMNRLSAARLLNELKKHPYILHLDLSSCDLLDDSTFIEMIKKHKEIRSLNVSNCKNLTKASLDSVASYCERLQFIDLSFCTFTEKEIDFFIKKGEHLESVIRKDKDHLRSV</sequence>